<comment type="caution">
    <text evidence="1">The sequence shown here is derived from an EMBL/GenBank/DDBJ whole genome shotgun (WGS) entry which is preliminary data.</text>
</comment>
<evidence type="ECO:0000313" key="2">
    <source>
        <dbReference type="Proteomes" id="UP001154322"/>
    </source>
</evidence>
<name>A0ABM9G596_9BACL</name>
<protein>
    <submittedName>
        <fullName evidence="1">Uncharacterized protein</fullName>
    </submittedName>
</protein>
<organism evidence="1 2">
    <name type="scientific">Paenibacillus melissococcoides</name>
    <dbReference type="NCBI Taxonomy" id="2912268"/>
    <lineage>
        <taxon>Bacteria</taxon>
        <taxon>Bacillati</taxon>
        <taxon>Bacillota</taxon>
        <taxon>Bacilli</taxon>
        <taxon>Bacillales</taxon>
        <taxon>Paenibacillaceae</taxon>
        <taxon>Paenibacillus</taxon>
    </lineage>
</organism>
<reference evidence="1" key="1">
    <citation type="submission" date="2022-06" db="EMBL/GenBank/DDBJ databases">
        <authorList>
            <person name="Dietemann V."/>
            <person name="Ory F."/>
            <person name="Dainat B."/>
            <person name="Oberhansli S."/>
        </authorList>
    </citation>
    <scope>NUCLEOTIDE SEQUENCE</scope>
    <source>
        <strain evidence="1">Ena-SAMPLE-TAB-26-04-2022-14:26:32:270-5432</strain>
    </source>
</reference>
<keyword evidence="2" id="KW-1185">Reference proteome</keyword>
<dbReference type="Proteomes" id="UP001154322">
    <property type="component" value="Unassembled WGS sequence"/>
</dbReference>
<evidence type="ECO:0000313" key="1">
    <source>
        <dbReference type="EMBL" id="CAH8246542.1"/>
    </source>
</evidence>
<gene>
    <name evidence="1" type="ORF">WJ0W_003777</name>
</gene>
<dbReference type="EMBL" id="CALYLO010000005">
    <property type="protein sequence ID" value="CAH8246542.1"/>
    <property type="molecule type" value="Genomic_DNA"/>
</dbReference>
<sequence length="113" mass="12602">MRRGKLAIVMLVLISLLGGCLAEKPVLEELGKDGSGKIKIMYDSEEAFYNDYGNQFLVKYPNIKIEVVSTRDIYEGKEAKGISYQEAVLHFVKKHMPDARYPKQGGLYDAAGA</sequence>
<dbReference type="PROSITE" id="PS51257">
    <property type="entry name" value="PROKAR_LIPOPROTEIN"/>
    <property type="match status" value="1"/>
</dbReference>
<accession>A0ABM9G596</accession>
<dbReference type="RefSeq" id="WP_213428135.1">
    <property type="nucleotide sequence ID" value="NZ_AP031286.1"/>
</dbReference>
<proteinExistence type="predicted"/>